<dbReference type="RefSeq" id="WP_353892371.1">
    <property type="nucleotide sequence ID" value="NZ_CP159485.1"/>
</dbReference>
<dbReference type="AlphaFoldDB" id="A0AAU8HR40"/>
<evidence type="ECO:0000256" key="9">
    <source>
        <dbReference type="ARBA" id="ARBA00032380"/>
    </source>
</evidence>
<dbReference type="Gene3D" id="1.10.600.10">
    <property type="entry name" value="Farnesyl Diphosphate Synthase"/>
    <property type="match status" value="1"/>
</dbReference>
<dbReference type="InterPro" id="IPR053378">
    <property type="entry name" value="Prenyl_diphosphate_synthase"/>
</dbReference>
<evidence type="ECO:0000256" key="2">
    <source>
        <dbReference type="ARBA" id="ARBA00006706"/>
    </source>
</evidence>
<dbReference type="PANTHER" id="PTHR43281">
    <property type="entry name" value="FARNESYL DIPHOSPHATE SYNTHASE"/>
    <property type="match status" value="1"/>
</dbReference>
<comment type="similarity">
    <text evidence="2 12">Belongs to the FPP/GGPP synthase family.</text>
</comment>
<keyword evidence="8" id="KW-0414">Isoprene biosynthesis</keyword>
<dbReference type="GO" id="GO:0016114">
    <property type="term" value="P:terpenoid biosynthetic process"/>
    <property type="evidence" value="ECO:0007669"/>
    <property type="project" value="UniProtKB-ARBA"/>
</dbReference>
<evidence type="ECO:0000256" key="7">
    <source>
        <dbReference type="ARBA" id="ARBA00022842"/>
    </source>
</evidence>
<dbReference type="InterPro" id="IPR008949">
    <property type="entry name" value="Isoprenoid_synthase_dom_sf"/>
</dbReference>
<dbReference type="NCBIfam" id="NF045485">
    <property type="entry name" value="FPPsyn"/>
    <property type="match status" value="1"/>
</dbReference>
<evidence type="ECO:0000256" key="11">
    <source>
        <dbReference type="ARBA" id="ARBA00049399"/>
    </source>
</evidence>
<evidence type="ECO:0000256" key="1">
    <source>
        <dbReference type="ARBA" id="ARBA00001946"/>
    </source>
</evidence>
<reference evidence="13" key="1">
    <citation type="journal article" date="2018" name="Antonie Van Leeuwenhoek">
        <title>Proteinivorax hydrogeniformans sp. nov., an anaerobic, haloalkaliphilic bacterium fermenting proteinaceous compounds with high hydrogen production.</title>
        <authorList>
            <person name="Boltyanskaya Y."/>
            <person name="Detkova E."/>
            <person name="Pimenov N."/>
            <person name="Kevbrin V."/>
        </authorList>
    </citation>
    <scope>NUCLEOTIDE SEQUENCE</scope>
    <source>
        <strain evidence="13">Z-710</strain>
    </source>
</reference>
<keyword evidence="6" id="KW-0479">Metal-binding</keyword>
<dbReference type="EC" id="2.5.1.10" evidence="3"/>
<dbReference type="GO" id="GO:0005737">
    <property type="term" value="C:cytoplasm"/>
    <property type="evidence" value="ECO:0007669"/>
    <property type="project" value="UniProtKB-ARBA"/>
</dbReference>
<dbReference type="Pfam" id="PF00348">
    <property type="entry name" value="polyprenyl_synt"/>
    <property type="match status" value="1"/>
</dbReference>
<comment type="catalytic activity">
    <reaction evidence="11">
        <text>isopentenyl diphosphate + (2E)-geranyl diphosphate = (2E,6E)-farnesyl diphosphate + diphosphate</text>
        <dbReference type="Rhea" id="RHEA:19361"/>
        <dbReference type="ChEBI" id="CHEBI:33019"/>
        <dbReference type="ChEBI" id="CHEBI:58057"/>
        <dbReference type="ChEBI" id="CHEBI:128769"/>
        <dbReference type="ChEBI" id="CHEBI:175763"/>
        <dbReference type="EC" id="2.5.1.10"/>
    </reaction>
</comment>
<dbReference type="GO" id="GO:0004337">
    <property type="term" value="F:(2E,6E)-farnesyl diphosphate synthase activity"/>
    <property type="evidence" value="ECO:0007669"/>
    <property type="project" value="UniProtKB-EC"/>
</dbReference>
<reference evidence="13" key="2">
    <citation type="submission" date="2024-06" db="EMBL/GenBank/DDBJ databases">
        <authorList>
            <person name="Petrova K.O."/>
            <person name="Toshchakov S.V."/>
            <person name="Boltjanskaja Y.V."/>
            <person name="Kevbrin V.V."/>
        </authorList>
    </citation>
    <scope>NUCLEOTIDE SEQUENCE</scope>
    <source>
        <strain evidence="13">Z-710</strain>
    </source>
</reference>
<keyword evidence="5 12" id="KW-0808">Transferase</keyword>
<dbReference type="EMBL" id="CP159485">
    <property type="protein sequence ID" value="XCI27794.1"/>
    <property type="molecule type" value="Genomic_DNA"/>
</dbReference>
<evidence type="ECO:0000313" key="13">
    <source>
        <dbReference type="EMBL" id="XCI27794.1"/>
    </source>
</evidence>
<accession>A0AAU8HR40</accession>
<protein>
    <recommendedName>
        <fullName evidence="4">Farnesyl diphosphate synthase</fullName>
        <ecNumber evidence="3">2.5.1.10</ecNumber>
    </recommendedName>
    <alternativeName>
        <fullName evidence="10">(2E,6E)-farnesyl diphosphate synthase</fullName>
    </alternativeName>
    <alternativeName>
        <fullName evidence="9">Geranyltranstransferase</fullName>
    </alternativeName>
</protein>
<evidence type="ECO:0000256" key="12">
    <source>
        <dbReference type="RuleBase" id="RU004466"/>
    </source>
</evidence>
<name>A0AAU8HR40_9FIRM</name>
<evidence type="ECO:0000256" key="3">
    <source>
        <dbReference type="ARBA" id="ARBA00012439"/>
    </source>
</evidence>
<dbReference type="PANTHER" id="PTHR43281:SF1">
    <property type="entry name" value="FARNESYL DIPHOSPHATE SYNTHASE"/>
    <property type="match status" value="1"/>
</dbReference>
<dbReference type="GO" id="GO:0046872">
    <property type="term" value="F:metal ion binding"/>
    <property type="evidence" value="ECO:0007669"/>
    <property type="project" value="UniProtKB-KW"/>
</dbReference>
<evidence type="ECO:0000256" key="6">
    <source>
        <dbReference type="ARBA" id="ARBA00022723"/>
    </source>
</evidence>
<dbReference type="PROSITE" id="PS00444">
    <property type="entry name" value="POLYPRENYL_SYNTHASE_2"/>
    <property type="match status" value="1"/>
</dbReference>
<proteinExistence type="inferred from homology"/>
<comment type="cofactor">
    <cofactor evidence="1">
        <name>Mg(2+)</name>
        <dbReference type="ChEBI" id="CHEBI:18420"/>
    </cofactor>
</comment>
<dbReference type="InterPro" id="IPR033749">
    <property type="entry name" value="Polyprenyl_synt_CS"/>
</dbReference>
<evidence type="ECO:0000256" key="8">
    <source>
        <dbReference type="ARBA" id="ARBA00023229"/>
    </source>
</evidence>
<evidence type="ECO:0000256" key="5">
    <source>
        <dbReference type="ARBA" id="ARBA00022679"/>
    </source>
</evidence>
<dbReference type="SFLD" id="SFLDG01017">
    <property type="entry name" value="Polyprenyl_Transferase_Like"/>
    <property type="match status" value="1"/>
</dbReference>
<gene>
    <name evidence="13" type="ORF">PRVXH_001716</name>
</gene>
<sequence length="291" mass="32312">MDLKQGLAQYKEIIDNNITRFIPENCPPKLKESMEYSLKAGGKRIRPALLLMVCDHYKVSRELSLPVACSIEYIHTYSLIHDDLPAMDDDDFRRGKPTNHKVFGEAIAILAGDGILNTAFEILSNLEGIDPKIQVKLIKELSVSAGITGMIKGQILDIEGEEKQLTSSQLADVHRYKTGKLLTAPLKMAASLSKLDKETAEALYSYGDHFGMAFQITDDILDVCGSFESLGKAVGSDEKLSKSTYVTLHGLDKAKLMAKEHVQQGIKELEDNDIKVPYLPQLLTYLLNRKA</sequence>
<dbReference type="SFLD" id="SFLDS00005">
    <property type="entry name" value="Isoprenoid_Synthase_Type_I"/>
    <property type="match status" value="1"/>
</dbReference>
<dbReference type="InterPro" id="IPR000092">
    <property type="entry name" value="Polyprenyl_synt"/>
</dbReference>
<dbReference type="PROSITE" id="PS00723">
    <property type="entry name" value="POLYPRENYL_SYNTHASE_1"/>
    <property type="match status" value="1"/>
</dbReference>
<dbReference type="CDD" id="cd00685">
    <property type="entry name" value="Trans_IPPS_HT"/>
    <property type="match status" value="1"/>
</dbReference>
<keyword evidence="7" id="KW-0460">Magnesium</keyword>
<dbReference type="FunFam" id="1.10.600.10:FF:000001">
    <property type="entry name" value="Geranylgeranyl diphosphate synthase"/>
    <property type="match status" value="1"/>
</dbReference>
<evidence type="ECO:0000256" key="10">
    <source>
        <dbReference type="ARBA" id="ARBA00032873"/>
    </source>
</evidence>
<organism evidence="13">
    <name type="scientific">Proteinivorax hydrogeniformans</name>
    <dbReference type="NCBI Taxonomy" id="1826727"/>
    <lineage>
        <taxon>Bacteria</taxon>
        <taxon>Bacillati</taxon>
        <taxon>Bacillota</taxon>
        <taxon>Clostridia</taxon>
        <taxon>Eubacteriales</taxon>
        <taxon>Proteinivoracaceae</taxon>
        <taxon>Proteinivorax</taxon>
    </lineage>
</organism>
<evidence type="ECO:0000256" key="4">
    <source>
        <dbReference type="ARBA" id="ARBA00015100"/>
    </source>
</evidence>
<dbReference type="SUPFAM" id="SSF48576">
    <property type="entry name" value="Terpenoid synthases"/>
    <property type="match status" value="1"/>
</dbReference>